<evidence type="ECO:0000256" key="3">
    <source>
        <dbReference type="ARBA" id="ARBA00023212"/>
    </source>
</evidence>
<dbReference type="CDD" id="cd03359">
    <property type="entry name" value="LbH_Dynactin_5"/>
    <property type="match status" value="1"/>
</dbReference>
<protein>
    <recommendedName>
        <fullName evidence="5">Dynactin subunit 5</fullName>
    </recommendedName>
</protein>
<name>A0A1Y3B2D2_EURMA</name>
<comment type="subcellular location">
    <subcellularLocation>
        <location evidence="1">Cytoplasm</location>
        <location evidence="1">Cytoskeleton</location>
    </subcellularLocation>
</comment>
<dbReference type="InterPro" id="IPR011004">
    <property type="entry name" value="Trimer_LpxA-like_sf"/>
</dbReference>
<dbReference type="GO" id="GO:0005869">
    <property type="term" value="C:dynactin complex"/>
    <property type="evidence" value="ECO:0007669"/>
    <property type="project" value="TreeGrafter"/>
</dbReference>
<dbReference type="Proteomes" id="UP000194236">
    <property type="component" value="Unassembled WGS sequence"/>
</dbReference>
<sequence length="184" mass="20300">MEVNDMFYNQLDYIETASGNKVCRKSVLCGPQSIMILGKTIVQEGCIIRGDLASVKVGRYCVISKNAIIRPPFKKFTKGVAFNPMTIGEHVYIGEDTIVNAAEIGSYVYIGNNCVIGRYCKLKDGCYIADNSVLPHGTNVPAFGIYRGSPASFNGLIFESMPDVMIDFTKSYYQKFRPQSSSTS</sequence>
<comment type="similarity">
    <text evidence="4">Belongs to the dynactin subunits 5/6 family. Dynactin subunit 5 subfamily.</text>
</comment>
<accession>A0A1Y3B2D2</accession>
<dbReference type="EMBL" id="MUJZ01049018">
    <property type="protein sequence ID" value="OTF74023.1"/>
    <property type="molecule type" value="Genomic_DNA"/>
</dbReference>
<organism evidence="6 7">
    <name type="scientific">Euroglyphus maynei</name>
    <name type="common">Mayne's house dust mite</name>
    <dbReference type="NCBI Taxonomy" id="6958"/>
    <lineage>
        <taxon>Eukaryota</taxon>
        <taxon>Metazoa</taxon>
        <taxon>Ecdysozoa</taxon>
        <taxon>Arthropoda</taxon>
        <taxon>Chelicerata</taxon>
        <taxon>Arachnida</taxon>
        <taxon>Acari</taxon>
        <taxon>Acariformes</taxon>
        <taxon>Sarcoptiformes</taxon>
        <taxon>Astigmata</taxon>
        <taxon>Psoroptidia</taxon>
        <taxon>Analgoidea</taxon>
        <taxon>Pyroglyphidae</taxon>
        <taxon>Pyroglyphinae</taxon>
        <taxon>Euroglyphus</taxon>
    </lineage>
</organism>
<dbReference type="InterPro" id="IPR047125">
    <property type="entry name" value="DCTN5"/>
</dbReference>
<keyword evidence="3" id="KW-0206">Cytoskeleton</keyword>
<proteinExistence type="inferred from homology"/>
<dbReference type="SUPFAM" id="SSF51161">
    <property type="entry name" value="Trimeric LpxA-like enzymes"/>
    <property type="match status" value="1"/>
</dbReference>
<gene>
    <name evidence="6" type="ORF">BLA29_000732</name>
</gene>
<comment type="caution">
    <text evidence="6">The sequence shown here is derived from an EMBL/GenBank/DDBJ whole genome shotgun (WGS) entry which is preliminary data.</text>
</comment>
<evidence type="ECO:0000256" key="5">
    <source>
        <dbReference type="ARBA" id="ARBA00034865"/>
    </source>
</evidence>
<evidence type="ECO:0000256" key="1">
    <source>
        <dbReference type="ARBA" id="ARBA00004245"/>
    </source>
</evidence>
<reference evidence="6 7" key="1">
    <citation type="submission" date="2017-03" db="EMBL/GenBank/DDBJ databases">
        <title>Genome Survey of Euroglyphus maynei.</title>
        <authorList>
            <person name="Arlian L.G."/>
            <person name="Morgan M.S."/>
            <person name="Rider S.D."/>
        </authorList>
    </citation>
    <scope>NUCLEOTIDE SEQUENCE [LARGE SCALE GENOMIC DNA]</scope>
    <source>
        <strain evidence="6">Arlian Lab</strain>
        <tissue evidence="6">Whole body</tissue>
    </source>
</reference>
<keyword evidence="2" id="KW-0963">Cytoplasm</keyword>
<evidence type="ECO:0000256" key="4">
    <source>
        <dbReference type="ARBA" id="ARBA00034706"/>
    </source>
</evidence>
<evidence type="ECO:0000313" key="7">
    <source>
        <dbReference type="Proteomes" id="UP000194236"/>
    </source>
</evidence>
<dbReference type="PANTHER" id="PTHR46126:SF1">
    <property type="entry name" value="DYNACTIN SUBUNIT 5"/>
    <property type="match status" value="1"/>
</dbReference>
<dbReference type="Gene3D" id="2.160.10.10">
    <property type="entry name" value="Hexapeptide repeat proteins"/>
    <property type="match status" value="1"/>
</dbReference>
<dbReference type="AlphaFoldDB" id="A0A1Y3B2D2"/>
<dbReference type="PANTHER" id="PTHR46126">
    <property type="entry name" value="DYNACTIN SUBUNIT 5"/>
    <property type="match status" value="1"/>
</dbReference>
<evidence type="ECO:0000313" key="6">
    <source>
        <dbReference type="EMBL" id="OTF74023.1"/>
    </source>
</evidence>
<keyword evidence="7" id="KW-1185">Reference proteome</keyword>
<dbReference type="OrthoDB" id="417208at2759"/>
<dbReference type="Pfam" id="PF21711">
    <property type="entry name" value="DCTN5"/>
    <property type="match status" value="1"/>
</dbReference>
<evidence type="ECO:0000256" key="2">
    <source>
        <dbReference type="ARBA" id="ARBA00022490"/>
    </source>
</evidence>